<protein>
    <submittedName>
        <fullName evidence="2">Uncharacterized protein</fullName>
    </submittedName>
</protein>
<feature type="compositionally biased region" description="Basic residues" evidence="1">
    <location>
        <begin position="78"/>
        <end position="87"/>
    </location>
</feature>
<proteinExistence type="predicted"/>
<evidence type="ECO:0000313" key="2">
    <source>
        <dbReference type="EMBL" id="KAL0275064.1"/>
    </source>
</evidence>
<dbReference type="AlphaFoldDB" id="A0AAW2HZ48"/>
<feature type="compositionally biased region" description="Low complexity" evidence="1">
    <location>
        <begin position="12"/>
        <end position="24"/>
    </location>
</feature>
<sequence length="242" mass="27180">MFGNFVQRIQESFSPVTSPVSSPKVSRRRFKSPTRGQGSGRTAPPRQRGRRNHKDEYREVQSEPESDNTTAVGSRRLLDKRKGKSRPKILEISNPIPIPKSDPIYFSASDVSGSAPPCRHPEEFEQLRDEKKRNGFHYVNSVPNIADQEIYGKNEPRRGYGTAAVAGGRTDSRIEEFEKGRQESIYWNVGFVPLQGSKSLGRLDGIKESRSANVVRDIHPSGELEGKMLAKARNAGTIWECR</sequence>
<organism evidence="2">
    <name type="scientific">Menopon gallinae</name>
    <name type="common">poultry shaft louse</name>
    <dbReference type="NCBI Taxonomy" id="328185"/>
    <lineage>
        <taxon>Eukaryota</taxon>
        <taxon>Metazoa</taxon>
        <taxon>Ecdysozoa</taxon>
        <taxon>Arthropoda</taxon>
        <taxon>Hexapoda</taxon>
        <taxon>Insecta</taxon>
        <taxon>Pterygota</taxon>
        <taxon>Neoptera</taxon>
        <taxon>Paraneoptera</taxon>
        <taxon>Psocodea</taxon>
        <taxon>Troctomorpha</taxon>
        <taxon>Phthiraptera</taxon>
        <taxon>Amblycera</taxon>
        <taxon>Menoponidae</taxon>
        <taxon>Menopon</taxon>
    </lineage>
</organism>
<feature type="region of interest" description="Disordered" evidence="1">
    <location>
        <begin position="1"/>
        <end position="95"/>
    </location>
</feature>
<evidence type="ECO:0000256" key="1">
    <source>
        <dbReference type="SAM" id="MobiDB-lite"/>
    </source>
</evidence>
<gene>
    <name evidence="2" type="ORF">PYX00_003044</name>
</gene>
<name>A0AAW2HZ48_9NEOP</name>
<accession>A0AAW2HZ48</accession>
<reference evidence="2" key="1">
    <citation type="journal article" date="2024" name="Gigascience">
        <title>Chromosome-level genome of the poultry shaft louse Menopon gallinae provides insight into the host-switching and adaptive evolution of parasitic lice.</title>
        <authorList>
            <person name="Xu Y."/>
            <person name="Ma L."/>
            <person name="Liu S."/>
            <person name="Liang Y."/>
            <person name="Liu Q."/>
            <person name="He Z."/>
            <person name="Tian L."/>
            <person name="Duan Y."/>
            <person name="Cai W."/>
            <person name="Li H."/>
            <person name="Song F."/>
        </authorList>
    </citation>
    <scope>NUCLEOTIDE SEQUENCE</scope>
    <source>
        <strain evidence="2">Cailab_2023a</strain>
    </source>
</reference>
<dbReference type="EMBL" id="JARGDH010000002">
    <property type="protein sequence ID" value="KAL0275064.1"/>
    <property type="molecule type" value="Genomic_DNA"/>
</dbReference>
<comment type="caution">
    <text evidence="2">The sequence shown here is derived from an EMBL/GenBank/DDBJ whole genome shotgun (WGS) entry which is preliminary data.</text>
</comment>